<name>A0ABN6YPT6_9MICO</name>
<dbReference type="Pfam" id="PF10590">
    <property type="entry name" value="PNP_phzG_C"/>
    <property type="match status" value="1"/>
</dbReference>
<evidence type="ECO:0000256" key="5">
    <source>
        <dbReference type="ARBA" id="ARBA00023002"/>
    </source>
</evidence>
<evidence type="ECO:0000256" key="4">
    <source>
        <dbReference type="ARBA" id="ARBA00022643"/>
    </source>
</evidence>
<keyword evidence="5" id="KW-0560">Oxidoreductase</keyword>
<dbReference type="InterPro" id="IPR000659">
    <property type="entry name" value="Pyridox_Oxase"/>
</dbReference>
<reference evidence="7" key="2">
    <citation type="submission" date="2023-02" db="EMBL/GenBank/DDBJ databases">
        <authorList>
            <person name="Sun Q."/>
            <person name="Mori K."/>
        </authorList>
    </citation>
    <scope>NUCLEOTIDE SEQUENCE</scope>
    <source>
        <strain evidence="7">NBRC 110608</strain>
    </source>
</reference>
<dbReference type="PANTHER" id="PTHR10851:SF0">
    <property type="entry name" value="PYRIDOXINE-5'-PHOSPHATE OXIDASE"/>
    <property type="match status" value="1"/>
</dbReference>
<dbReference type="PANTHER" id="PTHR10851">
    <property type="entry name" value="PYRIDOXINE-5-PHOSPHATE OXIDASE"/>
    <property type="match status" value="1"/>
</dbReference>
<keyword evidence="3" id="KW-0285">Flavoprotein</keyword>
<proteinExistence type="inferred from homology"/>
<evidence type="ECO:0000256" key="1">
    <source>
        <dbReference type="ARBA" id="ARBA00001917"/>
    </source>
</evidence>
<dbReference type="RefSeq" id="WP_350226982.1">
    <property type="nucleotide sequence ID" value="NZ_AP027735.1"/>
</dbReference>
<dbReference type="EMBL" id="AP027735">
    <property type="protein sequence ID" value="BDZ59397.1"/>
    <property type="molecule type" value="Genomic_DNA"/>
</dbReference>
<accession>A0ABN6YPT6</accession>
<protein>
    <recommendedName>
        <fullName evidence="6">Pyridoxine 5'-phosphate oxidase dimerisation C-terminal domain-containing protein</fullName>
    </recommendedName>
</protein>
<gene>
    <name evidence="7" type="ORF">GCM10025872_30540</name>
</gene>
<evidence type="ECO:0000313" key="7">
    <source>
        <dbReference type="EMBL" id="BDZ59397.1"/>
    </source>
</evidence>
<evidence type="ECO:0000259" key="6">
    <source>
        <dbReference type="Pfam" id="PF10590"/>
    </source>
</evidence>
<reference evidence="7" key="1">
    <citation type="journal article" date="2014" name="Int. J. Syst. Evol. Microbiol.">
        <title>Complete genome of a new Firmicutes species belonging to the dominant human colonic microbiota ('Ruminococcus bicirculans') reveals two chromosomes and a selective capacity to utilize plant glucans.</title>
        <authorList>
            <consortium name="NISC Comparative Sequencing Program"/>
            <person name="Wegmann U."/>
            <person name="Louis P."/>
            <person name="Goesmann A."/>
            <person name="Henrissat B."/>
            <person name="Duncan S.H."/>
            <person name="Flint H.J."/>
        </authorList>
    </citation>
    <scope>NUCLEOTIDE SEQUENCE</scope>
    <source>
        <strain evidence="7">NBRC 110608</strain>
    </source>
</reference>
<keyword evidence="4" id="KW-0288">FMN</keyword>
<dbReference type="SUPFAM" id="SSF50475">
    <property type="entry name" value="FMN-binding split barrel"/>
    <property type="match status" value="1"/>
</dbReference>
<feature type="domain" description="Pyridoxine 5'-phosphate oxidase dimerisation C-terminal" evidence="6">
    <location>
        <begin position="84"/>
        <end position="131"/>
    </location>
</feature>
<comment type="similarity">
    <text evidence="2">Belongs to the pyridoxamine 5'-phosphate oxidase family.</text>
</comment>
<dbReference type="InterPro" id="IPR019576">
    <property type="entry name" value="Pyridoxamine_oxidase_dimer_C"/>
</dbReference>
<dbReference type="Gene3D" id="2.30.110.10">
    <property type="entry name" value="Electron Transport, Fmn-binding Protein, Chain A"/>
    <property type="match status" value="1"/>
</dbReference>
<organism evidence="7">
    <name type="scientific">Barrientosiimonas endolithica</name>
    <dbReference type="NCBI Taxonomy" id="1535208"/>
    <lineage>
        <taxon>Bacteria</taxon>
        <taxon>Bacillati</taxon>
        <taxon>Actinomycetota</taxon>
        <taxon>Actinomycetes</taxon>
        <taxon>Micrococcales</taxon>
        <taxon>Dermacoccaceae</taxon>
        <taxon>Barrientosiimonas</taxon>
    </lineage>
</organism>
<evidence type="ECO:0000256" key="2">
    <source>
        <dbReference type="ARBA" id="ARBA00007301"/>
    </source>
</evidence>
<dbReference type="InterPro" id="IPR012349">
    <property type="entry name" value="Split_barrel_FMN-bd"/>
</dbReference>
<comment type="cofactor">
    <cofactor evidence="1">
        <name>FMN</name>
        <dbReference type="ChEBI" id="CHEBI:58210"/>
    </cofactor>
</comment>
<sequence length="131" mass="15079">MAASLTWPAMFRAIRVFGRAEQLPRETVEAYFRSRPWGSRISAWTSAQSQPVEDRAALEQAYAAYAEKWPDHGNPDDVPVPDFWGGYLIHCDEVELWGGRRSRLHDRFRYVRVGDGDLADPTSWELSRLQP</sequence>
<evidence type="ECO:0000256" key="3">
    <source>
        <dbReference type="ARBA" id="ARBA00022630"/>
    </source>
</evidence>